<dbReference type="InterPro" id="IPR021352">
    <property type="entry name" value="DUF2971"/>
</dbReference>
<evidence type="ECO:0008006" key="2">
    <source>
        <dbReference type="Google" id="ProtNLM"/>
    </source>
</evidence>
<name>A0A6N3HXI2_CLOSY</name>
<protein>
    <recommendedName>
        <fullName evidence="2">DUF2971 domain-containing protein</fullName>
    </recommendedName>
</protein>
<gene>
    <name evidence="1" type="ORF">CSLFYP84_04462</name>
</gene>
<accession>A0A6N3HXI2</accession>
<dbReference type="Pfam" id="PF11185">
    <property type="entry name" value="DUF2971"/>
    <property type="match status" value="1"/>
</dbReference>
<proteinExistence type="predicted"/>
<evidence type="ECO:0000313" key="1">
    <source>
        <dbReference type="EMBL" id="VYU81717.1"/>
    </source>
</evidence>
<organism evidence="1">
    <name type="scientific">Clostridium symbiosum</name>
    <name type="common">Bacteroides symbiosus</name>
    <dbReference type="NCBI Taxonomy" id="1512"/>
    <lineage>
        <taxon>Bacteria</taxon>
        <taxon>Bacillati</taxon>
        <taxon>Bacillota</taxon>
        <taxon>Clostridia</taxon>
        <taxon>Lachnospirales</taxon>
        <taxon>Lachnospiraceae</taxon>
        <taxon>Otoolea</taxon>
    </lineage>
</organism>
<dbReference type="RefSeq" id="WP_156685007.1">
    <property type="nucleotide sequence ID" value="NZ_CACRUA010000081.1"/>
</dbReference>
<dbReference type="AlphaFoldDB" id="A0A6N3HXI2"/>
<reference evidence="1" key="1">
    <citation type="submission" date="2019-11" db="EMBL/GenBank/DDBJ databases">
        <authorList>
            <person name="Feng L."/>
        </authorList>
    </citation>
    <scope>NUCLEOTIDE SEQUENCE</scope>
    <source>
        <strain evidence="1">CsymbiosumLFYP84</strain>
    </source>
</reference>
<dbReference type="EMBL" id="CACRUA010000081">
    <property type="protein sequence ID" value="VYU81717.1"/>
    <property type="molecule type" value="Genomic_DNA"/>
</dbReference>
<sequence length="248" mass="29398">MNLLYKYYSIDEHRYSILNLRNSVVVYNSLFTFNDPFEGIGQIIYNREQPDNEFWEAVESNIITDRKNELILNYRIFCTTEHYDNALMWAHYADKHTGFCVGYKKEDIENISTKLHRVTYTSQPYNLKMKSDESILFIKSNEWEYENEWRAIYKLSEGDITHLDPNVGNPDYKNKLYIPHINRETHKPEMLKSEIRIMKYCPPQVVYLGLRAGLGDKDQITDICRNLNIPIFQMSQVHNSFSLIAQSI</sequence>